<dbReference type="AlphaFoldDB" id="A0A7J8MH80"/>
<reference evidence="1 2" key="1">
    <citation type="journal article" date="2019" name="Genome Biol. Evol.">
        <title>Insights into the evolution of the New World diploid cottons (Gossypium, subgenus Houzingenia) based on genome sequencing.</title>
        <authorList>
            <person name="Grover C.E."/>
            <person name="Arick M.A. 2nd"/>
            <person name="Thrash A."/>
            <person name="Conover J.L."/>
            <person name="Sanders W.S."/>
            <person name="Peterson D.G."/>
            <person name="Frelichowski J.E."/>
            <person name="Scheffler J.A."/>
            <person name="Scheffler B.E."/>
            <person name="Wendel J.F."/>
        </authorList>
    </citation>
    <scope>NUCLEOTIDE SEQUENCE [LARGE SCALE GENOMIC DNA]</scope>
    <source>
        <strain evidence="1">157</strain>
        <tissue evidence="1">Leaf</tissue>
    </source>
</reference>
<dbReference type="EMBL" id="JABEZX010000008">
    <property type="protein sequence ID" value="MBA0564079.1"/>
    <property type="molecule type" value="Genomic_DNA"/>
</dbReference>
<keyword evidence="2" id="KW-1185">Reference proteome</keyword>
<organism evidence="1 2">
    <name type="scientific">Gossypium lobatum</name>
    <dbReference type="NCBI Taxonomy" id="34289"/>
    <lineage>
        <taxon>Eukaryota</taxon>
        <taxon>Viridiplantae</taxon>
        <taxon>Streptophyta</taxon>
        <taxon>Embryophyta</taxon>
        <taxon>Tracheophyta</taxon>
        <taxon>Spermatophyta</taxon>
        <taxon>Magnoliopsida</taxon>
        <taxon>eudicotyledons</taxon>
        <taxon>Gunneridae</taxon>
        <taxon>Pentapetalae</taxon>
        <taxon>rosids</taxon>
        <taxon>malvids</taxon>
        <taxon>Malvales</taxon>
        <taxon>Malvaceae</taxon>
        <taxon>Malvoideae</taxon>
        <taxon>Gossypium</taxon>
    </lineage>
</organism>
<evidence type="ECO:0000313" key="2">
    <source>
        <dbReference type="Proteomes" id="UP000593572"/>
    </source>
</evidence>
<evidence type="ECO:0000313" key="1">
    <source>
        <dbReference type="EMBL" id="MBA0564079.1"/>
    </source>
</evidence>
<protein>
    <submittedName>
        <fullName evidence="1">Uncharacterized protein</fullName>
    </submittedName>
</protein>
<sequence length="63" mass="6610">MTLIGFDFADVQTAIAAKETCIEQLMIPSQPSAGCGASAVPAARVAYHHQLRLALLLDPIVSS</sequence>
<comment type="caution">
    <text evidence="1">The sequence shown here is derived from an EMBL/GenBank/DDBJ whole genome shotgun (WGS) entry which is preliminary data.</text>
</comment>
<name>A0A7J8MH80_9ROSI</name>
<proteinExistence type="predicted"/>
<gene>
    <name evidence="1" type="ORF">Golob_009037</name>
</gene>
<accession>A0A7J8MH80</accession>
<dbReference type="Proteomes" id="UP000593572">
    <property type="component" value="Unassembled WGS sequence"/>
</dbReference>